<dbReference type="Gene3D" id="3.30.2350.20">
    <property type="entry name" value="TruD, catalytic domain"/>
    <property type="match status" value="2"/>
</dbReference>
<dbReference type="PANTHER" id="PTHR13326:SF31">
    <property type="entry name" value="PSEUDOURIDYLATE SYNTHASE 7 HOMOLOG"/>
    <property type="match status" value="1"/>
</dbReference>
<feature type="compositionally biased region" description="Gly residues" evidence="5">
    <location>
        <begin position="86"/>
        <end position="97"/>
    </location>
</feature>
<dbReference type="PANTHER" id="PTHR13326">
    <property type="entry name" value="TRNA PSEUDOURIDINE SYNTHASE D"/>
    <property type="match status" value="1"/>
</dbReference>
<dbReference type="InterPro" id="IPR011760">
    <property type="entry name" value="PsdUridine_synth_TruD_insert"/>
</dbReference>
<dbReference type="GO" id="GO:0005634">
    <property type="term" value="C:nucleus"/>
    <property type="evidence" value="ECO:0007669"/>
    <property type="project" value="TreeGrafter"/>
</dbReference>
<dbReference type="InterPro" id="IPR020119">
    <property type="entry name" value="PsdUridine_synth_TruD_CS"/>
</dbReference>
<dbReference type="PROSITE" id="PS50984">
    <property type="entry name" value="TRUD"/>
    <property type="match status" value="1"/>
</dbReference>
<dbReference type="GO" id="GO:0001522">
    <property type="term" value="P:pseudouridine synthesis"/>
    <property type="evidence" value="ECO:0007669"/>
    <property type="project" value="InterPro"/>
</dbReference>
<feature type="compositionally biased region" description="Basic and acidic residues" evidence="5">
    <location>
        <begin position="60"/>
        <end position="76"/>
    </location>
</feature>
<reference evidence="7" key="1">
    <citation type="submission" date="2019-08" db="EMBL/GenBank/DDBJ databases">
        <title>The improved chromosome-level genome for the pearl oyster Pinctada fucata martensii using PacBio sequencing and Hi-C.</title>
        <authorList>
            <person name="Zheng Z."/>
        </authorList>
    </citation>
    <scope>NUCLEOTIDE SEQUENCE</scope>
    <source>
        <strain evidence="7">ZZ-2019</strain>
        <tissue evidence="7">Adductor muscle</tissue>
    </source>
</reference>
<feature type="domain" description="TRUD" evidence="6">
    <location>
        <begin position="371"/>
        <end position="620"/>
    </location>
</feature>
<evidence type="ECO:0000256" key="1">
    <source>
        <dbReference type="ARBA" id="ARBA00007953"/>
    </source>
</evidence>
<dbReference type="NCBIfam" id="TIGR00094">
    <property type="entry name" value="tRNA_TruD_broad"/>
    <property type="match status" value="1"/>
</dbReference>
<feature type="region of interest" description="Disordered" evidence="5">
    <location>
        <begin position="685"/>
        <end position="712"/>
    </location>
</feature>
<feature type="compositionally biased region" description="Polar residues" evidence="5">
    <location>
        <begin position="538"/>
        <end position="548"/>
    </location>
</feature>
<dbReference type="FunFam" id="3.30.2350.20:FF:000003">
    <property type="entry name" value="Pseudouridylate synthase 7 homolog"/>
    <property type="match status" value="1"/>
</dbReference>
<accession>A0AA88YML5</accession>
<dbReference type="InterPro" id="IPR042214">
    <property type="entry name" value="TruD_catalytic"/>
</dbReference>
<keyword evidence="2" id="KW-0819">tRNA processing</keyword>
<comment type="caution">
    <text evidence="7">The sequence shown here is derived from an EMBL/GenBank/DDBJ whole genome shotgun (WGS) entry which is preliminary data.</text>
</comment>
<protein>
    <recommendedName>
        <fullName evidence="6">TRUD domain-containing protein</fullName>
    </recommendedName>
</protein>
<dbReference type="AlphaFoldDB" id="A0AA88YML5"/>
<evidence type="ECO:0000313" key="7">
    <source>
        <dbReference type="EMBL" id="KAK3103872.1"/>
    </source>
</evidence>
<feature type="region of interest" description="Disordered" evidence="5">
    <location>
        <begin position="1"/>
        <end position="98"/>
    </location>
</feature>
<dbReference type="InterPro" id="IPR001656">
    <property type="entry name" value="PsdUridine_synth_TruD"/>
</dbReference>
<dbReference type="SUPFAM" id="SSF55120">
    <property type="entry name" value="Pseudouridine synthase"/>
    <property type="match status" value="1"/>
</dbReference>
<evidence type="ECO:0000256" key="3">
    <source>
        <dbReference type="ARBA" id="ARBA00023235"/>
    </source>
</evidence>
<dbReference type="GO" id="GO:0009982">
    <property type="term" value="F:pseudouridine synthase activity"/>
    <property type="evidence" value="ECO:0007669"/>
    <property type="project" value="InterPro"/>
</dbReference>
<comment type="catalytic activity">
    <reaction evidence="4">
        <text>a uridine in tRNA = a pseudouridine in tRNA</text>
        <dbReference type="Rhea" id="RHEA:54572"/>
        <dbReference type="Rhea" id="RHEA-COMP:13339"/>
        <dbReference type="Rhea" id="RHEA-COMP:13934"/>
        <dbReference type="ChEBI" id="CHEBI:65314"/>
        <dbReference type="ChEBI" id="CHEBI:65315"/>
    </reaction>
</comment>
<dbReference type="EMBL" id="VSWD01000005">
    <property type="protein sequence ID" value="KAK3103872.1"/>
    <property type="molecule type" value="Genomic_DNA"/>
</dbReference>
<evidence type="ECO:0000256" key="2">
    <source>
        <dbReference type="ARBA" id="ARBA00022694"/>
    </source>
</evidence>
<gene>
    <name evidence="7" type="ORF">FSP39_022552</name>
</gene>
<proteinExistence type="inferred from homology"/>
<dbReference type="Proteomes" id="UP001186944">
    <property type="component" value="Unassembled WGS sequence"/>
</dbReference>
<evidence type="ECO:0000256" key="4">
    <source>
        <dbReference type="ARBA" id="ARBA00036943"/>
    </source>
</evidence>
<evidence type="ECO:0000259" key="6">
    <source>
        <dbReference type="PROSITE" id="PS50984"/>
    </source>
</evidence>
<dbReference type="CDD" id="cd02576">
    <property type="entry name" value="PseudoU_synth_ScPUS7"/>
    <property type="match status" value="1"/>
</dbReference>
<keyword evidence="8" id="KW-1185">Reference proteome</keyword>
<sequence length="712" mass="81596">MTRRKRGGAWRGVNRGGGRGRGRGRGGHHGQEQQGEGQITSPEGADALLDTGEDGNTQSDELREADERKLLMMDEDKEKEEEGEEQGGGGDGGGGGMRIFFKEEDVGITEYIGHHTGFHGVIKQRYSDFIVHEIAQDGQIVKLTSLDVEDTGATDIKEEDEGVVYEGILTEEQEYKLVEFSADPREDRIIDISTSDDKEERKRIHHHIKSKYKNLESDTVFEDDVPFIRVVQQGKARRNKHAQYKRDLIDWPKNLGKYCRFVLYKENFDTGDCIGRLSKYFHINKNMFQHAGTKDKRAITSQEVTVYRVRAERLQKANRYFYRMALGNFRYVEQPLKLGQLQGNRFTIVLRNVCGDMTEINKAMTSLKESGFINYYGMQRFGTTAIPTHQVGRAILKSDYKEAAELILKPRLGEPANVSEIRTKWWESKNSLEMITKLPRKYNIERNLLEGLIKYGETNYANAFQKIHRNTRTMYLHGYQSYIWNRIVSRRINKYGLQPIIGDLVYKGDIKDVAFKEERDYSKDMSFKEEKDGEENQNGESEVTNQNRLVPTVVDAHNIKDYTITDVVLPLPGFDVMYPQNEVESWYGEMMAEDGLQMENLKHSNRQYALPGAYRRMIIMPKDVEWRMGKYSDVTKDLTSSDLDIIHDKKPPVSEPDGTMTALMIEMTLTSSCYATMALREVTKTDTSSAHQSTLNKGNQAEKTLTSPVKSE</sequence>
<evidence type="ECO:0000256" key="5">
    <source>
        <dbReference type="SAM" id="MobiDB-lite"/>
    </source>
</evidence>
<organism evidence="7 8">
    <name type="scientific">Pinctada imbricata</name>
    <name type="common">Atlantic pearl-oyster</name>
    <name type="synonym">Pinctada martensii</name>
    <dbReference type="NCBI Taxonomy" id="66713"/>
    <lineage>
        <taxon>Eukaryota</taxon>
        <taxon>Metazoa</taxon>
        <taxon>Spiralia</taxon>
        <taxon>Lophotrochozoa</taxon>
        <taxon>Mollusca</taxon>
        <taxon>Bivalvia</taxon>
        <taxon>Autobranchia</taxon>
        <taxon>Pteriomorphia</taxon>
        <taxon>Pterioida</taxon>
        <taxon>Pterioidea</taxon>
        <taxon>Pteriidae</taxon>
        <taxon>Pinctada</taxon>
    </lineage>
</organism>
<feature type="compositionally biased region" description="Basic residues" evidence="5">
    <location>
        <begin position="18"/>
        <end position="28"/>
    </location>
</feature>
<dbReference type="GO" id="GO:0003723">
    <property type="term" value="F:RNA binding"/>
    <property type="evidence" value="ECO:0007669"/>
    <property type="project" value="InterPro"/>
</dbReference>
<dbReference type="InterPro" id="IPR020103">
    <property type="entry name" value="PsdUridine_synth_cat_dom_sf"/>
</dbReference>
<dbReference type="PIRSF" id="PIRSF037016">
    <property type="entry name" value="Pseudouridin_synth_euk_prd"/>
    <property type="match status" value="1"/>
</dbReference>
<comment type="similarity">
    <text evidence="1">Belongs to the pseudouridine synthase TruD family.</text>
</comment>
<dbReference type="Pfam" id="PF01142">
    <property type="entry name" value="TruD"/>
    <property type="match status" value="1"/>
</dbReference>
<name>A0AA88YML5_PINIB</name>
<dbReference type="GO" id="GO:0008033">
    <property type="term" value="P:tRNA processing"/>
    <property type="evidence" value="ECO:0007669"/>
    <property type="project" value="UniProtKB-KW"/>
</dbReference>
<keyword evidence="3" id="KW-0413">Isomerase</keyword>
<dbReference type="PROSITE" id="PS01268">
    <property type="entry name" value="UPF0024"/>
    <property type="match status" value="1"/>
</dbReference>
<feature type="region of interest" description="Disordered" evidence="5">
    <location>
        <begin position="524"/>
        <end position="548"/>
    </location>
</feature>
<evidence type="ECO:0000313" key="8">
    <source>
        <dbReference type="Proteomes" id="UP001186944"/>
    </source>
</evidence>